<evidence type="ECO:0000256" key="2">
    <source>
        <dbReference type="ARBA" id="ARBA00022679"/>
    </source>
</evidence>
<feature type="domain" description="4'-phosphopantetheinyl transferase N-terminal" evidence="4">
    <location>
        <begin position="16"/>
        <end position="96"/>
    </location>
</feature>
<comment type="caution">
    <text evidence="5">The sequence shown here is derived from an EMBL/GenBank/DDBJ whole genome shotgun (WGS) entry which is preliminary data.</text>
</comment>
<dbReference type="InterPro" id="IPR037143">
    <property type="entry name" value="4-PPantetheinyl_Trfase_dom_sf"/>
</dbReference>
<evidence type="ECO:0000256" key="1">
    <source>
        <dbReference type="ARBA" id="ARBA00010990"/>
    </source>
</evidence>
<proteinExistence type="inferred from homology"/>
<dbReference type="PANTHER" id="PTHR12215:SF10">
    <property type="entry name" value="L-AMINOADIPATE-SEMIALDEHYDE DEHYDROGENASE-PHOSPHOPANTETHEINYL TRANSFERASE"/>
    <property type="match status" value="1"/>
</dbReference>
<organism evidence="5 6">
    <name type="scientific">Clostridium cibarium</name>
    <dbReference type="NCBI Taxonomy" id="2762247"/>
    <lineage>
        <taxon>Bacteria</taxon>
        <taxon>Bacillati</taxon>
        <taxon>Bacillota</taxon>
        <taxon>Clostridia</taxon>
        <taxon>Eubacteriales</taxon>
        <taxon>Clostridiaceae</taxon>
        <taxon>Clostridium</taxon>
    </lineage>
</organism>
<feature type="domain" description="4'-phosphopantetheinyl transferase" evidence="3">
    <location>
        <begin position="102"/>
        <end position="203"/>
    </location>
</feature>
<dbReference type="PANTHER" id="PTHR12215">
    <property type="entry name" value="PHOSPHOPANTETHEINE TRANSFERASE"/>
    <property type="match status" value="1"/>
</dbReference>
<evidence type="ECO:0000313" key="5">
    <source>
        <dbReference type="EMBL" id="MBD7912364.1"/>
    </source>
</evidence>
<name>A0ABR8PW18_9CLOT</name>
<keyword evidence="6" id="KW-1185">Reference proteome</keyword>
<reference evidence="5 6" key="1">
    <citation type="submission" date="2020-08" db="EMBL/GenBank/DDBJ databases">
        <title>A Genomic Blueprint of the Chicken Gut Microbiome.</title>
        <authorList>
            <person name="Gilroy R."/>
            <person name="Ravi A."/>
            <person name="Getino M."/>
            <person name="Pursley I."/>
            <person name="Horton D.L."/>
            <person name="Alikhan N.-F."/>
            <person name="Baker D."/>
            <person name="Gharbi K."/>
            <person name="Hall N."/>
            <person name="Watson M."/>
            <person name="Adriaenssens E.M."/>
            <person name="Foster-Nyarko E."/>
            <person name="Jarju S."/>
            <person name="Secka A."/>
            <person name="Antonio M."/>
            <person name="Oren A."/>
            <person name="Chaudhuri R."/>
            <person name="La Ragione R.M."/>
            <person name="Hildebrand F."/>
            <person name="Pallen M.J."/>
        </authorList>
    </citation>
    <scope>NUCLEOTIDE SEQUENCE [LARGE SCALE GENOMIC DNA]</scope>
    <source>
        <strain evidence="5 6">Sa3CVN1</strain>
    </source>
</reference>
<dbReference type="RefSeq" id="WP_143315262.1">
    <property type="nucleotide sequence ID" value="NZ_JACSRA010000022.1"/>
</dbReference>
<dbReference type="Pfam" id="PF01648">
    <property type="entry name" value="ACPS"/>
    <property type="match status" value="1"/>
</dbReference>
<evidence type="ECO:0000259" key="4">
    <source>
        <dbReference type="Pfam" id="PF22624"/>
    </source>
</evidence>
<dbReference type="GO" id="GO:0016740">
    <property type="term" value="F:transferase activity"/>
    <property type="evidence" value="ECO:0007669"/>
    <property type="project" value="UniProtKB-KW"/>
</dbReference>
<sequence>MEVYIFNIDEILDIFDFKKFYDFVDKDKRKKIQKFRRDEDKIRSLVGEALARIKICEKLGCKNFNIKFEHNEYGKPYIKENIEFNISHSGSYVIVAIDDCALGIDIEEMKEIEFEGIAKGYFDESEYNWIINHDKEKQKKCFYKLWTLKESYVKYVGKGLSIGFNSFKFNIDENRNILEIDSDSEDIYFKNYDMLDKYQLSVCSKKDEVILKEVDYKFLCEMMKKYEE</sequence>
<evidence type="ECO:0000259" key="3">
    <source>
        <dbReference type="Pfam" id="PF01648"/>
    </source>
</evidence>
<evidence type="ECO:0000313" key="6">
    <source>
        <dbReference type="Proteomes" id="UP000627781"/>
    </source>
</evidence>
<dbReference type="Gene3D" id="3.90.470.20">
    <property type="entry name" value="4'-phosphopantetheinyl transferase domain"/>
    <property type="match status" value="2"/>
</dbReference>
<keyword evidence="2 5" id="KW-0808">Transferase</keyword>
<gene>
    <name evidence="5" type="ORF">H9661_13455</name>
</gene>
<dbReference type="Pfam" id="PF22624">
    <property type="entry name" value="AASDHPPT_N"/>
    <property type="match status" value="1"/>
</dbReference>
<dbReference type="InterPro" id="IPR008278">
    <property type="entry name" value="4-PPantetheinyl_Trfase_dom"/>
</dbReference>
<dbReference type="InterPro" id="IPR055066">
    <property type="entry name" value="AASDHPPT_N"/>
</dbReference>
<comment type="similarity">
    <text evidence="1">Belongs to the P-Pant transferase superfamily. Gsp/Sfp/HetI/AcpT family.</text>
</comment>
<dbReference type="EMBL" id="JACSRA010000022">
    <property type="protein sequence ID" value="MBD7912364.1"/>
    <property type="molecule type" value="Genomic_DNA"/>
</dbReference>
<accession>A0ABR8PW18</accession>
<dbReference type="InterPro" id="IPR050559">
    <property type="entry name" value="P-Pant_transferase_sf"/>
</dbReference>
<dbReference type="SUPFAM" id="SSF56214">
    <property type="entry name" value="4'-phosphopantetheinyl transferase"/>
    <property type="match status" value="2"/>
</dbReference>
<protein>
    <submittedName>
        <fullName evidence="5">4'-phosphopantetheinyl transferase superfamily protein</fullName>
    </submittedName>
</protein>
<dbReference type="Proteomes" id="UP000627781">
    <property type="component" value="Unassembled WGS sequence"/>
</dbReference>